<dbReference type="RefSeq" id="WP_136541672.1">
    <property type="nucleotide sequence ID" value="NZ_STGU01000007.1"/>
</dbReference>
<evidence type="ECO:0000256" key="1">
    <source>
        <dbReference type="SAM" id="Phobius"/>
    </source>
</evidence>
<reference evidence="2 3" key="1">
    <citation type="submission" date="2019-04" db="EMBL/GenBank/DDBJ databases">
        <title>genome sequence of strain W3.</title>
        <authorList>
            <person name="Gao J."/>
            <person name="Sun J."/>
        </authorList>
    </citation>
    <scope>NUCLEOTIDE SEQUENCE [LARGE SCALE GENOMIC DNA]</scope>
    <source>
        <strain evidence="2 3">W3</strain>
    </source>
</reference>
<keyword evidence="1" id="KW-1133">Transmembrane helix</keyword>
<evidence type="ECO:0008006" key="4">
    <source>
        <dbReference type="Google" id="ProtNLM"/>
    </source>
</evidence>
<organism evidence="2 3">
    <name type="scientific">Rhizobium rosettiformans W3</name>
    <dbReference type="NCBI Taxonomy" id="538378"/>
    <lineage>
        <taxon>Bacteria</taxon>
        <taxon>Pseudomonadati</taxon>
        <taxon>Pseudomonadota</taxon>
        <taxon>Alphaproteobacteria</taxon>
        <taxon>Hyphomicrobiales</taxon>
        <taxon>Rhizobiaceae</taxon>
        <taxon>Rhizobium/Agrobacterium group</taxon>
        <taxon>Rhizobium</taxon>
    </lineage>
</organism>
<dbReference type="EMBL" id="STGU01000007">
    <property type="protein sequence ID" value="THV34882.1"/>
    <property type="molecule type" value="Genomic_DNA"/>
</dbReference>
<keyword evidence="1" id="KW-0812">Transmembrane</keyword>
<protein>
    <recommendedName>
        <fullName evidence="4">DUF998 domain-containing protein</fullName>
    </recommendedName>
</protein>
<proteinExistence type="predicted"/>
<name>A0A4S8PY18_9HYPH</name>
<sequence>MRHLLRLMLAVISLSASFGIGLLSGHEYGWMTEFDASLDPTTIETNGNRALVRIVLLVLALAAAATMAATTKTTTRSRYVLPLVLSLLAIAAYGFGSR</sequence>
<accession>A0A4S8PY18</accession>
<keyword evidence="1" id="KW-0472">Membrane</keyword>
<evidence type="ECO:0000313" key="3">
    <source>
        <dbReference type="Proteomes" id="UP000307378"/>
    </source>
</evidence>
<gene>
    <name evidence="2" type="ORF">FAA86_14495</name>
</gene>
<dbReference type="Proteomes" id="UP000307378">
    <property type="component" value="Unassembled WGS sequence"/>
</dbReference>
<feature type="transmembrane region" description="Helical" evidence="1">
    <location>
        <begin position="79"/>
        <end position="96"/>
    </location>
</feature>
<comment type="caution">
    <text evidence="2">The sequence shown here is derived from an EMBL/GenBank/DDBJ whole genome shotgun (WGS) entry which is preliminary data.</text>
</comment>
<evidence type="ECO:0000313" key="2">
    <source>
        <dbReference type="EMBL" id="THV34882.1"/>
    </source>
</evidence>
<feature type="transmembrane region" description="Helical" evidence="1">
    <location>
        <begin position="49"/>
        <end position="67"/>
    </location>
</feature>
<dbReference type="AlphaFoldDB" id="A0A4S8PY18"/>